<protein>
    <submittedName>
        <fullName evidence="1">CLUMA_CG013222, isoform A</fullName>
    </submittedName>
</protein>
<sequence length="115" mass="13493">MTSWHNTCREISFDVAVARCFTLNGVNVSKIVKINDCVQMNVPTQTKDSGCKGFAPKFIFSDYTKSNLTTTVWLRREHRLFQVYKIRTMLRDQMFDDDSVFHHIFMLGNDYRNLS</sequence>
<dbReference type="Proteomes" id="UP000183832">
    <property type="component" value="Unassembled WGS sequence"/>
</dbReference>
<dbReference type="AlphaFoldDB" id="A0A1J1II32"/>
<accession>A0A1J1II32</accession>
<dbReference type="EMBL" id="CVRI01000054">
    <property type="protein sequence ID" value="CRK99919.1"/>
    <property type="molecule type" value="Genomic_DNA"/>
</dbReference>
<name>A0A1J1II32_9DIPT</name>
<proteinExistence type="predicted"/>
<reference evidence="1 2" key="1">
    <citation type="submission" date="2015-04" db="EMBL/GenBank/DDBJ databases">
        <authorList>
            <person name="Syromyatnikov M.Y."/>
            <person name="Popov V.N."/>
        </authorList>
    </citation>
    <scope>NUCLEOTIDE SEQUENCE [LARGE SCALE GENOMIC DNA]</scope>
</reference>
<keyword evidence="2" id="KW-1185">Reference proteome</keyword>
<evidence type="ECO:0000313" key="2">
    <source>
        <dbReference type="Proteomes" id="UP000183832"/>
    </source>
</evidence>
<gene>
    <name evidence="1" type="ORF">CLUMA_CG013222</name>
</gene>
<evidence type="ECO:0000313" key="1">
    <source>
        <dbReference type="EMBL" id="CRK99919.1"/>
    </source>
</evidence>
<organism evidence="1 2">
    <name type="scientific">Clunio marinus</name>
    <dbReference type="NCBI Taxonomy" id="568069"/>
    <lineage>
        <taxon>Eukaryota</taxon>
        <taxon>Metazoa</taxon>
        <taxon>Ecdysozoa</taxon>
        <taxon>Arthropoda</taxon>
        <taxon>Hexapoda</taxon>
        <taxon>Insecta</taxon>
        <taxon>Pterygota</taxon>
        <taxon>Neoptera</taxon>
        <taxon>Endopterygota</taxon>
        <taxon>Diptera</taxon>
        <taxon>Nematocera</taxon>
        <taxon>Chironomoidea</taxon>
        <taxon>Chironomidae</taxon>
        <taxon>Clunio</taxon>
    </lineage>
</organism>